<name>A0ABR5AQJ7_BACBA</name>
<dbReference type="PANTHER" id="PTHR43333:SF1">
    <property type="entry name" value="D-ISOMER SPECIFIC 2-HYDROXYACID DEHYDROGENASE NAD-BINDING DOMAIN-CONTAINING PROTEIN"/>
    <property type="match status" value="1"/>
</dbReference>
<dbReference type="Pfam" id="PF02826">
    <property type="entry name" value="2-Hacid_dh_C"/>
    <property type="match status" value="1"/>
</dbReference>
<dbReference type="SUPFAM" id="SSF52283">
    <property type="entry name" value="Formate/glycerate dehydrogenase catalytic domain-like"/>
    <property type="match status" value="1"/>
</dbReference>
<reference evidence="7 8" key="1">
    <citation type="submission" date="2015-01" db="EMBL/GenBank/DDBJ databases">
        <title>Genome Assembly of Bacillus badius MTCC 1458.</title>
        <authorList>
            <person name="Verma A."/>
            <person name="Khatri I."/>
            <person name="Mual P."/>
            <person name="Subramanian S."/>
            <person name="Krishnamurthi S."/>
        </authorList>
    </citation>
    <scope>NUCLEOTIDE SEQUENCE [LARGE SCALE GENOMIC DNA]</scope>
    <source>
        <strain evidence="7 8">MTCC 1458</strain>
    </source>
</reference>
<dbReference type="InterPro" id="IPR006140">
    <property type="entry name" value="D-isomer_DH_NAD-bd"/>
</dbReference>
<dbReference type="EMBL" id="JXLP01000019">
    <property type="protein sequence ID" value="KIL77032.1"/>
    <property type="molecule type" value="Genomic_DNA"/>
</dbReference>
<dbReference type="Proteomes" id="UP000031982">
    <property type="component" value="Unassembled WGS sequence"/>
</dbReference>
<evidence type="ECO:0000256" key="1">
    <source>
        <dbReference type="ARBA" id="ARBA00005854"/>
    </source>
</evidence>
<dbReference type="CDD" id="cd05300">
    <property type="entry name" value="2-Hacid_dh_1"/>
    <property type="match status" value="1"/>
</dbReference>
<keyword evidence="3" id="KW-0520">NAD</keyword>
<proteinExistence type="inferred from homology"/>
<dbReference type="Pfam" id="PF00389">
    <property type="entry name" value="2-Hacid_dh"/>
    <property type="match status" value="1"/>
</dbReference>
<protein>
    <submittedName>
        <fullName evidence="7">D-3-phosphoglycerate dehydrogenase</fullName>
    </submittedName>
</protein>
<accession>A0ABR5AQJ7</accession>
<evidence type="ECO:0000256" key="4">
    <source>
        <dbReference type="RuleBase" id="RU003719"/>
    </source>
</evidence>
<dbReference type="InterPro" id="IPR006139">
    <property type="entry name" value="D-isomer_2_OHA_DH_cat_dom"/>
</dbReference>
<dbReference type="Gene3D" id="3.40.50.720">
    <property type="entry name" value="NAD(P)-binding Rossmann-like Domain"/>
    <property type="match status" value="2"/>
</dbReference>
<evidence type="ECO:0000256" key="2">
    <source>
        <dbReference type="ARBA" id="ARBA00023002"/>
    </source>
</evidence>
<evidence type="ECO:0000313" key="7">
    <source>
        <dbReference type="EMBL" id="KIL77032.1"/>
    </source>
</evidence>
<feature type="domain" description="D-isomer specific 2-hydroxyacid dehydrogenase NAD-binding" evidence="6">
    <location>
        <begin position="103"/>
        <end position="277"/>
    </location>
</feature>
<dbReference type="SUPFAM" id="SSF51735">
    <property type="entry name" value="NAD(P)-binding Rossmann-fold domains"/>
    <property type="match status" value="1"/>
</dbReference>
<dbReference type="RefSeq" id="WP_041101651.1">
    <property type="nucleotide sequence ID" value="NZ_JARTHD010000046.1"/>
</dbReference>
<evidence type="ECO:0000256" key="3">
    <source>
        <dbReference type="ARBA" id="ARBA00023027"/>
    </source>
</evidence>
<evidence type="ECO:0000259" key="6">
    <source>
        <dbReference type="Pfam" id="PF02826"/>
    </source>
</evidence>
<keyword evidence="8" id="KW-1185">Reference proteome</keyword>
<comment type="caution">
    <text evidence="7">The sequence shown here is derived from an EMBL/GenBank/DDBJ whole genome shotgun (WGS) entry which is preliminary data.</text>
</comment>
<organism evidence="7 8">
    <name type="scientific">Bacillus badius</name>
    <dbReference type="NCBI Taxonomy" id="1455"/>
    <lineage>
        <taxon>Bacteria</taxon>
        <taxon>Bacillati</taxon>
        <taxon>Bacillota</taxon>
        <taxon>Bacilli</taxon>
        <taxon>Bacillales</taxon>
        <taxon>Bacillaceae</taxon>
        <taxon>Pseudobacillus</taxon>
    </lineage>
</organism>
<dbReference type="InterPro" id="IPR036291">
    <property type="entry name" value="NAD(P)-bd_dom_sf"/>
</dbReference>
<feature type="domain" description="D-isomer specific 2-hydroxyacid dehydrogenase catalytic" evidence="5">
    <location>
        <begin position="30"/>
        <end position="301"/>
    </location>
</feature>
<dbReference type="PANTHER" id="PTHR43333">
    <property type="entry name" value="2-HACID_DH_C DOMAIN-CONTAINING PROTEIN"/>
    <property type="match status" value="1"/>
</dbReference>
<sequence length="315" mass="35758">MKIVFTFRPPRALQEQLREAFPEETFSYYKSVEEAADLPEAEVIVTFGEDLTAQHIHHCPQLKWIMVASAGMEKMPFEAIEEKDILVTNARGIHKIPMAEFTLGYMLNHVKRFPEMLEFQKEKTWNKKLPIGELAGKRLLVLGTGAIGTEIARLSQAFRMRTAGVNRSGHSNDYFEEIYTMDKLPELLPEADFIVSILPSTDETRFLLKKEHFEAMKQTAAFINIGRGDLLEDAVLLDALSNKEIAHAYLDVFAEEPLPPDHPLWAMNNVTITPHISSVTSNYVPRAMEIFAHNLEVYKGNGSDYENKVDIGKGY</sequence>
<evidence type="ECO:0000313" key="8">
    <source>
        <dbReference type="Proteomes" id="UP000031982"/>
    </source>
</evidence>
<gene>
    <name evidence="7" type="ORF">SD77_1992</name>
</gene>
<keyword evidence="2 4" id="KW-0560">Oxidoreductase</keyword>
<evidence type="ECO:0000259" key="5">
    <source>
        <dbReference type="Pfam" id="PF00389"/>
    </source>
</evidence>
<comment type="similarity">
    <text evidence="1 4">Belongs to the D-isomer specific 2-hydroxyacid dehydrogenase family.</text>
</comment>